<dbReference type="SUPFAM" id="SSF88659">
    <property type="entry name" value="Sigma3 and sigma4 domains of RNA polymerase sigma factors"/>
    <property type="match status" value="1"/>
</dbReference>
<organism evidence="1 2">
    <name type="scientific">Mogibacterium diversum</name>
    <dbReference type="NCBI Taxonomy" id="114527"/>
    <lineage>
        <taxon>Bacteria</taxon>
        <taxon>Bacillati</taxon>
        <taxon>Bacillota</taxon>
        <taxon>Clostridia</taxon>
        <taxon>Peptostreptococcales</taxon>
        <taxon>Anaerovoracaceae</taxon>
        <taxon>Mogibacterium</taxon>
    </lineage>
</organism>
<evidence type="ECO:0008006" key="3">
    <source>
        <dbReference type="Google" id="ProtNLM"/>
    </source>
</evidence>
<dbReference type="AlphaFoldDB" id="A0A2S0L697"/>
<accession>A0A2S0L697</accession>
<reference evidence="2" key="1">
    <citation type="submission" date="2018-02" db="EMBL/GenBank/DDBJ databases">
        <authorList>
            <person name="Holder M.E."/>
            <person name="Ajami N.J."/>
            <person name="Petrosino J.F."/>
        </authorList>
    </citation>
    <scope>NUCLEOTIDE SEQUENCE [LARGE SCALE GENOMIC DNA]</scope>
    <source>
        <strain evidence="2">CCUG 47132</strain>
    </source>
</reference>
<dbReference type="Gene3D" id="1.10.10.60">
    <property type="entry name" value="Homeodomain-like"/>
    <property type="match status" value="1"/>
</dbReference>
<name>A0A2S0L697_9FIRM</name>
<protein>
    <recommendedName>
        <fullName evidence="3">RNA polymerase sigma-70 region 4 domain-containing protein</fullName>
    </recommendedName>
</protein>
<proteinExistence type="predicted"/>
<evidence type="ECO:0000313" key="1">
    <source>
        <dbReference type="EMBL" id="AVM48798.1"/>
    </source>
</evidence>
<dbReference type="Proteomes" id="UP000237883">
    <property type="component" value="Chromosome"/>
</dbReference>
<dbReference type="RefSeq" id="WP_106057852.1">
    <property type="nucleotide sequence ID" value="NZ_CP027228.1"/>
</dbReference>
<keyword evidence="2" id="KW-1185">Reference proteome</keyword>
<evidence type="ECO:0000313" key="2">
    <source>
        <dbReference type="Proteomes" id="UP000237883"/>
    </source>
</evidence>
<dbReference type="KEGG" id="mdv:C5Q96_07990"/>
<sequence>MTKKEMEELISIKQEINAIEMSLCAPKSTYTFAFYKDYKTGYPIPKIEMGYDDGSICKDQLIKKLIATKKKLQAKIIDAERFIETQTDSELRTILRSYYINGLSQEEIGKLLGYDRSTITKKLKRFWKMKI</sequence>
<gene>
    <name evidence="1" type="ORF">C5Q96_07990</name>
</gene>
<dbReference type="GeneID" id="78392203"/>
<dbReference type="OrthoDB" id="1698141at2"/>
<dbReference type="InterPro" id="IPR013324">
    <property type="entry name" value="RNA_pol_sigma_r3/r4-like"/>
</dbReference>
<dbReference type="EMBL" id="CP027228">
    <property type="protein sequence ID" value="AVM48798.1"/>
    <property type="molecule type" value="Genomic_DNA"/>
</dbReference>